<keyword evidence="1" id="KW-0472">Membrane</keyword>
<keyword evidence="3" id="KW-1185">Reference proteome</keyword>
<name>A0A0R2BQX4_9LACO</name>
<keyword evidence="1" id="KW-0812">Transmembrane</keyword>
<feature type="transmembrane region" description="Helical" evidence="1">
    <location>
        <begin position="128"/>
        <end position="149"/>
    </location>
</feature>
<feature type="transmembrane region" description="Helical" evidence="1">
    <location>
        <begin position="66"/>
        <end position="89"/>
    </location>
</feature>
<dbReference type="InterPro" id="IPR024529">
    <property type="entry name" value="ECF_trnsprt_substrate-spec"/>
</dbReference>
<gene>
    <name evidence="2" type="ORF">FC84_GL000830</name>
</gene>
<protein>
    <submittedName>
        <fullName evidence="2">Integral membrane protein</fullName>
    </submittedName>
</protein>
<feature type="transmembrane region" description="Helical" evidence="1">
    <location>
        <begin position="38"/>
        <end position="59"/>
    </location>
</feature>
<comment type="caution">
    <text evidence="2">The sequence shown here is derived from an EMBL/GenBank/DDBJ whole genome shotgun (WGS) entry which is preliminary data.</text>
</comment>
<dbReference type="Proteomes" id="UP000051813">
    <property type="component" value="Unassembled WGS sequence"/>
</dbReference>
<organism evidence="2 3">
    <name type="scientific">Lapidilactobacillus dextrinicus DSM 20335</name>
    <dbReference type="NCBI Taxonomy" id="1423738"/>
    <lineage>
        <taxon>Bacteria</taxon>
        <taxon>Bacillati</taxon>
        <taxon>Bacillota</taxon>
        <taxon>Bacilli</taxon>
        <taxon>Lactobacillales</taxon>
        <taxon>Lactobacillaceae</taxon>
        <taxon>Lapidilactobacillus</taxon>
    </lineage>
</organism>
<dbReference type="STRING" id="1423738.FC84_GL000830"/>
<accession>A0A0R2BQX4</accession>
<dbReference type="EMBL" id="AYYK01000016">
    <property type="protein sequence ID" value="KRM78571.1"/>
    <property type="molecule type" value="Genomic_DNA"/>
</dbReference>
<evidence type="ECO:0000313" key="3">
    <source>
        <dbReference type="Proteomes" id="UP000051813"/>
    </source>
</evidence>
<dbReference type="PATRIC" id="fig|1423738.3.peg.840"/>
<feature type="transmembrane region" description="Helical" evidence="1">
    <location>
        <begin position="95"/>
        <end position="116"/>
    </location>
</feature>
<reference evidence="2 3" key="1">
    <citation type="journal article" date="2015" name="Genome Announc.">
        <title>Expanding the biotechnology potential of lactobacilli through comparative genomics of 213 strains and associated genera.</title>
        <authorList>
            <person name="Sun Z."/>
            <person name="Harris H.M."/>
            <person name="McCann A."/>
            <person name="Guo C."/>
            <person name="Argimon S."/>
            <person name="Zhang W."/>
            <person name="Yang X."/>
            <person name="Jeffery I.B."/>
            <person name="Cooney J.C."/>
            <person name="Kagawa T.F."/>
            <person name="Liu W."/>
            <person name="Song Y."/>
            <person name="Salvetti E."/>
            <person name="Wrobel A."/>
            <person name="Rasinkangas P."/>
            <person name="Parkhill J."/>
            <person name="Rea M.C."/>
            <person name="O'Sullivan O."/>
            <person name="Ritari J."/>
            <person name="Douillard F.P."/>
            <person name="Paul Ross R."/>
            <person name="Yang R."/>
            <person name="Briner A.E."/>
            <person name="Felis G.E."/>
            <person name="de Vos W.M."/>
            <person name="Barrangou R."/>
            <person name="Klaenhammer T.R."/>
            <person name="Caufield P.W."/>
            <person name="Cui Y."/>
            <person name="Zhang H."/>
            <person name="O'Toole P.W."/>
        </authorList>
    </citation>
    <scope>NUCLEOTIDE SEQUENCE [LARGE SCALE GENOMIC DNA]</scope>
    <source>
        <strain evidence="2 3">DSM 20335</strain>
    </source>
</reference>
<dbReference type="AlphaFoldDB" id="A0A0R2BQX4"/>
<feature type="transmembrane region" description="Helical" evidence="1">
    <location>
        <begin position="169"/>
        <end position="197"/>
    </location>
</feature>
<sequence length="208" mass="22181">MSKLNRTRQRAQRIAIIGIFSAILLLQTFVPFLGYLTIIPGMPGISLILIVVMVGAILMGPRDGAILGLIWGIVSLIHAYTTPGTVTFILFTNPIIAILPRVFVGWLAGGLPRLLVKTKLPQPFSLGLTGLLGAIANTMLVILLTSLIFMGNSAPLLNLLGLKGNTDNLIILLMLSLGVNGIAEAIGGAVVVPLLAIPLKHVWDRRQL</sequence>
<dbReference type="OrthoDB" id="9813540at2"/>
<keyword evidence="1" id="KW-1133">Transmembrane helix</keyword>
<evidence type="ECO:0000256" key="1">
    <source>
        <dbReference type="SAM" id="Phobius"/>
    </source>
</evidence>
<dbReference type="Pfam" id="PF12822">
    <property type="entry name" value="ECF_trnsprt"/>
    <property type="match status" value="1"/>
</dbReference>
<dbReference type="GO" id="GO:0022857">
    <property type="term" value="F:transmembrane transporter activity"/>
    <property type="evidence" value="ECO:0007669"/>
    <property type="project" value="InterPro"/>
</dbReference>
<proteinExistence type="predicted"/>
<dbReference type="Gene3D" id="1.10.1760.20">
    <property type="match status" value="1"/>
</dbReference>
<feature type="transmembrane region" description="Helical" evidence="1">
    <location>
        <begin position="12"/>
        <end position="32"/>
    </location>
</feature>
<evidence type="ECO:0000313" key="2">
    <source>
        <dbReference type="EMBL" id="KRM78571.1"/>
    </source>
</evidence>